<dbReference type="Pfam" id="PF08869">
    <property type="entry name" value="XisI"/>
    <property type="match status" value="1"/>
</dbReference>
<dbReference type="InterPro" id="IPR035943">
    <property type="entry name" value="XisI-like_sf"/>
</dbReference>
<protein>
    <recommendedName>
        <fullName evidence="3">XisI protein</fullName>
    </recommendedName>
</protein>
<evidence type="ECO:0000313" key="1">
    <source>
        <dbReference type="EMBL" id="OJJ27535.1"/>
    </source>
</evidence>
<dbReference type="InterPro" id="IPR014968">
    <property type="entry name" value="XisI"/>
</dbReference>
<evidence type="ECO:0008006" key="3">
    <source>
        <dbReference type="Google" id="ProtNLM"/>
    </source>
</evidence>
<gene>
    <name evidence="1" type="ORF">BI308_00785</name>
</gene>
<dbReference type="STRING" id="1925591.BI308_00785"/>
<organism evidence="1 2">
    <name type="scientific">Roseofilum reptotaenium AO1-A</name>
    <dbReference type="NCBI Taxonomy" id="1925591"/>
    <lineage>
        <taxon>Bacteria</taxon>
        <taxon>Bacillati</taxon>
        <taxon>Cyanobacteriota</taxon>
        <taxon>Cyanophyceae</taxon>
        <taxon>Desertifilales</taxon>
        <taxon>Desertifilaceae</taxon>
        <taxon>Roseofilum</taxon>
    </lineage>
</organism>
<dbReference type="AlphaFoldDB" id="A0A1L9QXX5"/>
<dbReference type="SUPFAM" id="SSF143847">
    <property type="entry name" value="XisI-like"/>
    <property type="match status" value="1"/>
</dbReference>
<dbReference type="Proteomes" id="UP000183940">
    <property type="component" value="Unassembled WGS sequence"/>
</dbReference>
<accession>A0A1L9QXX5</accession>
<sequence>MDTLRNYHELVRNLLLKYGQYKPSNGEIEPEVILDLERDRYELMHVGWDNQRRVHGSVIHIDIIEGKIWIQHDGTNISVKDSRDTDT</sequence>
<evidence type="ECO:0000313" key="2">
    <source>
        <dbReference type="Proteomes" id="UP000183940"/>
    </source>
</evidence>
<comment type="caution">
    <text evidence="1">The sequence shown here is derived from an EMBL/GenBank/DDBJ whole genome shotgun (WGS) entry which is preliminary data.</text>
</comment>
<reference evidence="1" key="1">
    <citation type="submission" date="2016-10" db="EMBL/GenBank/DDBJ databases">
        <title>CRISPR-Cas defence system in Roseofilum reptotaenium: evidence of a bacteriophage-cyanobacterium arms race in the coral black band disease.</title>
        <authorList>
            <person name="Buerger P."/>
            <person name="Wood-Charlson E.M."/>
            <person name="Weynberg K.D."/>
            <person name="Willis B."/>
            <person name="Van Oppen M.J."/>
        </authorList>
    </citation>
    <scope>NUCLEOTIDE SEQUENCE [LARGE SCALE GENOMIC DNA]</scope>
    <source>
        <strain evidence="1">AO1-A</strain>
    </source>
</reference>
<keyword evidence="2" id="KW-1185">Reference proteome</keyword>
<dbReference type="EMBL" id="MLAW01000001">
    <property type="protein sequence ID" value="OJJ27535.1"/>
    <property type="molecule type" value="Genomic_DNA"/>
</dbReference>
<proteinExistence type="predicted"/>
<name>A0A1L9QXX5_9CYAN</name>
<dbReference type="Gene3D" id="3.30.310.110">
    <property type="entry name" value="XisI-like"/>
    <property type="match status" value="1"/>
</dbReference>